<proteinExistence type="predicted"/>
<gene>
    <name evidence="1" type="ORF">MENTE1834_LOCUS48878</name>
</gene>
<evidence type="ECO:0000313" key="1">
    <source>
        <dbReference type="EMBL" id="CAK5128488.1"/>
    </source>
</evidence>
<dbReference type="EMBL" id="CAVMJV010000272">
    <property type="protein sequence ID" value="CAK5128488.1"/>
    <property type="molecule type" value="Genomic_DNA"/>
</dbReference>
<dbReference type="Proteomes" id="UP001497535">
    <property type="component" value="Unassembled WGS sequence"/>
</dbReference>
<reference evidence="1" key="1">
    <citation type="submission" date="2023-11" db="EMBL/GenBank/DDBJ databases">
        <authorList>
            <person name="Poullet M."/>
        </authorList>
    </citation>
    <scope>NUCLEOTIDE SEQUENCE</scope>
    <source>
        <strain evidence="1">E1834</strain>
    </source>
</reference>
<protein>
    <submittedName>
        <fullName evidence="1">Uncharacterized protein</fullName>
    </submittedName>
</protein>
<sequence>MKKWNQKLPTLNFIDSKNREYINAVSKFYRNSKNLFNRPEQREMSFLGRQTKVQVNKNIFVLFYYAFMRNNCLKNSAIFILPYKFYRFPFWEFSPSLFIRERFLLYFIFFPIPPEILSSNFYPFLN</sequence>
<keyword evidence="2" id="KW-1185">Reference proteome</keyword>
<comment type="caution">
    <text evidence="1">The sequence shown here is derived from an EMBL/GenBank/DDBJ whole genome shotgun (WGS) entry which is preliminary data.</text>
</comment>
<evidence type="ECO:0000313" key="2">
    <source>
        <dbReference type="Proteomes" id="UP001497535"/>
    </source>
</evidence>
<name>A0ACB1B9V0_MELEN</name>
<organism evidence="1 2">
    <name type="scientific">Meloidogyne enterolobii</name>
    <name type="common">Root-knot nematode worm</name>
    <name type="synonym">Meloidogyne mayaguensis</name>
    <dbReference type="NCBI Taxonomy" id="390850"/>
    <lineage>
        <taxon>Eukaryota</taxon>
        <taxon>Metazoa</taxon>
        <taxon>Ecdysozoa</taxon>
        <taxon>Nematoda</taxon>
        <taxon>Chromadorea</taxon>
        <taxon>Rhabditida</taxon>
        <taxon>Tylenchina</taxon>
        <taxon>Tylenchomorpha</taxon>
        <taxon>Tylenchoidea</taxon>
        <taxon>Meloidogynidae</taxon>
        <taxon>Meloidogyninae</taxon>
        <taxon>Meloidogyne</taxon>
    </lineage>
</organism>
<accession>A0ACB1B9V0</accession>